<gene>
    <name evidence="1" type="ORF">BJG93_35235</name>
</gene>
<sequence>MAARHGIGDSMLRRWVDAYRLYGDATLCPRRSRYDVHFAGRRCSGSRRVRGFPCAKSRLCRTSTILPGSRNGCDYMMRALQML</sequence>
<dbReference type="Proteomes" id="UP000179860">
    <property type="component" value="Chromosome 1"/>
</dbReference>
<organism evidence="1 2">
    <name type="scientific">Paraburkholderia sprentiae WSM5005</name>
    <dbReference type="NCBI Taxonomy" id="754502"/>
    <lineage>
        <taxon>Bacteria</taxon>
        <taxon>Pseudomonadati</taxon>
        <taxon>Pseudomonadota</taxon>
        <taxon>Betaproteobacteria</taxon>
        <taxon>Burkholderiales</taxon>
        <taxon>Burkholderiaceae</taxon>
        <taxon>Paraburkholderia</taxon>
    </lineage>
</organism>
<name>A0A8F4KIB2_9BURK</name>
<accession>A0A8F4KIB2</accession>
<dbReference type="OrthoDB" id="9765502at2"/>
<dbReference type="AlphaFoldDB" id="A0A8F4KIB2"/>
<reference evidence="1" key="1">
    <citation type="submission" date="2016-09" db="EMBL/GenBank/DDBJ databases">
        <title>The Complete Genome of Burkholderia sprentiae wsm5005.</title>
        <authorList>
            <person name="De Meyer S."/>
            <person name="Wang P."/>
            <person name="Terpolilli J."/>
        </authorList>
    </citation>
    <scope>NUCLEOTIDE SEQUENCE [LARGE SCALE GENOMIC DNA]</scope>
    <source>
        <strain evidence="1">WSM5005</strain>
    </source>
</reference>
<proteinExistence type="predicted"/>
<keyword evidence="2" id="KW-1185">Reference proteome</keyword>
<evidence type="ECO:0000313" key="1">
    <source>
        <dbReference type="EMBL" id="QXE07198.1"/>
    </source>
</evidence>
<dbReference type="KEGG" id="pspw:BJG93_35235"/>
<protein>
    <submittedName>
        <fullName evidence="1">Uncharacterized protein</fullName>
    </submittedName>
</protein>
<dbReference type="EMBL" id="CP017561">
    <property type="protein sequence ID" value="QXE07198.1"/>
    <property type="molecule type" value="Genomic_DNA"/>
</dbReference>
<evidence type="ECO:0000313" key="2">
    <source>
        <dbReference type="Proteomes" id="UP000179860"/>
    </source>
</evidence>